<evidence type="ECO:0000313" key="10">
    <source>
        <dbReference type="EMBL" id="CAI5729437.1"/>
    </source>
</evidence>
<dbReference type="InterPro" id="IPR001650">
    <property type="entry name" value="Helicase_C-like"/>
</dbReference>
<dbReference type="Pfam" id="PF00271">
    <property type="entry name" value="Helicase_C"/>
    <property type="match status" value="1"/>
</dbReference>
<protein>
    <recommendedName>
        <fullName evidence="12">RNA helicase</fullName>
    </recommendedName>
</protein>
<dbReference type="GO" id="GO:0016787">
    <property type="term" value="F:hydrolase activity"/>
    <property type="evidence" value="ECO:0007669"/>
    <property type="project" value="UniProtKB-KW"/>
</dbReference>
<dbReference type="GO" id="GO:0005829">
    <property type="term" value="C:cytosol"/>
    <property type="evidence" value="ECO:0007669"/>
    <property type="project" value="TreeGrafter"/>
</dbReference>
<evidence type="ECO:0000256" key="6">
    <source>
        <dbReference type="SAM" id="MobiDB-lite"/>
    </source>
</evidence>
<dbReference type="PANTHER" id="PTHR47959">
    <property type="entry name" value="ATP-DEPENDENT RNA HELICASE RHLE-RELATED"/>
    <property type="match status" value="1"/>
</dbReference>
<dbReference type="InterPro" id="IPR014014">
    <property type="entry name" value="RNA_helicase_DEAD_Q_motif"/>
</dbReference>
<evidence type="ECO:0000256" key="2">
    <source>
        <dbReference type="ARBA" id="ARBA00022801"/>
    </source>
</evidence>
<dbReference type="SMART" id="SM00487">
    <property type="entry name" value="DEXDc"/>
    <property type="match status" value="1"/>
</dbReference>
<dbReference type="SUPFAM" id="SSF52540">
    <property type="entry name" value="P-loop containing nucleoside triphosphate hydrolases"/>
    <property type="match status" value="2"/>
</dbReference>
<gene>
    <name evidence="10" type="ORF">PDE001_LOCUS4255</name>
</gene>
<dbReference type="EMBL" id="CANTFM010000762">
    <property type="protein sequence ID" value="CAI5729437.1"/>
    <property type="molecule type" value="Genomic_DNA"/>
</dbReference>
<evidence type="ECO:0000259" key="9">
    <source>
        <dbReference type="PROSITE" id="PS51195"/>
    </source>
</evidence>
<organism evidence="10 11">
    <name type="scientific">Peronospora destructor</name>
    <dbReference type="NCBI Taxonomy" id="86335"/>
    <lineage>
        <taxon>Eukaryota</taxon>
        <taxon>Sar</taxon>
        <taxon>Stramenopiles</taxon>
        <taxon>Oomycota</taxon>
        <taxon>Peronosporomycetes</taxon>
        <taxon>Peronosporales</taxon>
        <taxon>Peronosporaceae</taxon>
        <taxon>Peronospora</taxon>
    </lineage>
</organism>
<dbReference type="CDD" id="cd00268">
    <property type="entry name" value="DEADc"/>
    <property type="match status" value="1"/>
</dbReference>
<keyword evidence="3" id="KW-0347">Helicase</keyword>
<dbReference type="SMART" id="SM00490">
    <property type="entry name" value="HELICc"/>
    <property type="match status" value="1"/>
</dbReference>
<feature type="domain" description="Helicase C-terminal" evidence="8">
    <location>
        <begin position="344"/>
        <end position="487"/>
    </location>
</feature>
<dbReference type="InterPro" id="IPR011545">
    <property type="entry name" value="DEAD/DEAH_box_helicase_dom"/>
</dbReference>
<dbReference type="PROSITE" id="PS51194">
    <property type="entry name" value="HELICASE_CTER"/>
    <property type="match status" value="1"/>
</dbReference>
<dbReference type="PANTHER" id="PTHR47959:SF1">
    <property type="entry name" value="ATP-DEPENDENT RNA HELICASE DBPA"/>
    <property type="match status" value="1"/>
</dbReference>
<name>A0AAV0TZN0_9STRA</name>
<feature type="short sequence motif" description="Q motif" evidence="5">
    <location>
        <begin position="69"/>
        <end position="97"/>
    </location>
</feature>
<dbReference type="InterPro" id="IPR014001">
    <property type="entry name" value="Helicase_ATP-bd"/>
</dbReference>
<keyword evidence="4" id="KW-0067">ATP-binding</keyword>
<feature type="domain" description="DEAD-box RNA helicase Q" evidence="9">
    <location>
        <begin position="69"/>
        <end position="97"/>
    </location>
</feature>
<evidence type="ECO:0000256" key="5">
    <source>
        <dbReference type="PROSITE-ProRule" id="PRU00552"/>
    </source>
</evidence>
<dbReference type="GO" id="GO:0003676">
    <property type="term" value="F:nucleic acid binding"/>
    <property type="evidence" value="ECO:0007669"/>
    <property type="project" value="InterPro"/>
</dbReference>
<dbReference type="InterPro" id="IPR044742">
    <property type="entry name" value="DEAD/DEAH_RhlB"/>
</dbReference>
<dbReference type="GO" id="GO:0005524">
    <property type="term" value="F:ATP binding"/>
    <property type="evidence" value="ECO:0007669"/>
    <property type="project" value="UniProtKB-KW"/>
</dbReference>
<evidence type="ECO:0000259" key="7">
    <source>
        <dbReference type="PROSITE" id="PS51192"/>
    </source>
</evidence>
<evidence type="ECO:0008006" key="12">
    <source>
        <dbReference type="Google" id="ProtNLM"/>
    </source>
</evidence>
<dbReference type="Gene3D" id="3.40.50.300">
    <property type="entry name" value="P-loop containing nucleotide triphosphate hydrolases"/>
    <property type="match status" value="2"/>
</dbReference>
<proteinExistence type="predicted"/>
<evidence type="ECO:0000256" key="4">
    <source>
        <dbReference type="ARBA" id="ARBA00022840"/>
    </source>
</evidence>
<feature type="domain" description="Helicase ATP-binding" evidence="7">
    <location>
        <begin position="100"/>
        <end position="294"/>
    </location>
</feature>
<sequence>MNNGDGGRAYVPRRKRRRKQPPPLSTELHDNKSFVNSPHEASATQETSWARQERGIVVEGEGSIPPPILSFSEFPLSRDAILVLQSRGVTKPSAVQAQALPCISQGRDVVALAPTGSGKTLCYILPMLELLQRQPYRSTESEQYAAMPWMVTAPCALVVVPTRELADQVVQDFSEFFCNRTTPPVVGIYGGIAVDEQLSRLSRHAYDAMVVVATPGRLLHLLLRHRASLSLGQISLLVIDEVDRVLEFPEMETQLRDILQLANPAGRQTLLFSATLPVFLPRMARSAVLRPITIRVDEASMPSQNVSALSSGTRNTSAVKLALSTTSNVVHNVQFMRPAEKPSRLLRVLRTTEQPPVLVFCNSRSSVERVARLLRNEQFHVAPLHGGQSQGYRTQALRAFRAGYVDVLVATDLASRGLNFPGGGIQGADTGGSNVTGKATSFLTRECTIAMELKQVLRAAMQSVPRELDIPRNFSAGDTQASSSHKH</sequence>
<reference evidence="10" key="1">
    <citation type="submission" date="2022-12" db="EMBL/GenBank/DDBJ databases">
        <authorList>
            <person name="Webb A."/>
        </authorList>
    </citation>
    <scope>NUCLEOTIDE SEQUENCE</scope>
    <source>
        <strain evidence="10">Pd1</strain>
    </source>
</reference>
<dbReference type="Proteomes" id="UP001162029">
    <property type="component" value="Unassembled WGS sequence"/>
</dbReference>
<dbReference type="Pfam" id="PF00270">
    <property type="entry name" value="DEAD"/>
    <property type="match status" value="1"/>
</dbReference>
<accession>A0AAV0TZN0</accession>
<dbReference type="InterPro" id="IPR027417">
    <property type="entry name" value="P-loop_NTPase"/>
</dbReference>
<dbReference type="GO" id="GO:0003724">
    <property type="term" value="F:RNA helicase activity"/>
    <property type="evidence" value="ECO:0007669"/>
    <property type="project" value="InterPro"/>
</dbReference>
<comment type="caution">
    <text evidence="10">The sequence shown here is derived from an EMBL/GenBank/DDBJ whole genome shotgun (WGS) entry which is preliminary data.</text>
</comment>
<evidence type="ECO:0000256" key="3">
    <source>
        <dbReference type="ARBA" id="ARBA00022806"/>
    </source>
</evidence>
<feature type="region of interest" description="Disordered" evidence="6">
    <location>
        <begin position="1"/>
        <end position="50"/>
    </location>
</feature>
<feature type="compositionally biased region" description="Basic residues" evidence="6">
    <location>
        <begin position="11"/>
        <end position="20"/>
    </location>
</feature>
<evidence type="ECO:0000259" key="8">
    <source>
        <dbReference type="PROSITE" id="PS51194"/>
    </source>
</evidence>
<dbReference type="CDD" id="cd18787">
    <property type="entry name" value="SF2_C_DEAD"/>
    <property type="match status" value="1"/>
</dbReference>
<keyword evidence="11" id="KW-1185">Reference proteome</keyword>
<dbReference type="PROSITE" id="PS51192">
    <property type="entry name" value="HELICASE_ATP_BIND_1"/>
    <property type="match status" value="1"/>
</dbReference>
<dbReference type="PROSITE" id="PS51195">
    <property type="entry name" value="Q_MOTIF"/>
    <property type="match status" value="1"/>
</dbReference>
<dbReference type="InterPro" id="IPR050079">
    <property type="entry name" value="DEAD_box_RNA_helicase"/>
</dbReference>
<keyword evidence="1" id="KW-0547">Nucleotide-binding</keyword>
<dbReference type="AlphaFoldDB" id="A0AAV0TZN0"/>
<evidence type="ECO:0000313" key="11">
    <source>
        <dbReference type="Proteomes" id="UP001162029"/>
    </source>
</evidence>
<keyword evidence="2" id="KW-0378">Hydrolase</keyword>
<evidence type="ECO:0000256" key="1">
    <source>
        <dbReference type="ARBA" id="ARBA00022741"/>
    </source>
</evidence>